<organism evidence="2 3">
    <name type="scientific">Paenibacillus sepulcri</name>
    <dbReference type="NCBI Taxonomy" id="359917"/>
    <lineage>
        <taxon>Bacteria</taxon>
        <taxon>Bacillati</taxon>
        <taxon>Bacillota</taxon>
        <taxon>Bacilli</taxon>
        <taxon>Bacillales</taxon>
        <taxon>Paenibacillaceae</taxon>
        <taxon>Paenibacillus</taxon>
    </lineage>
</organism>
<reference evidence="2 3" key="1">
    <citation type="submission" date="2021-07" db="EMBL/GenBank/DDBJ databases">
        <title>Paenibacillus radiodurans sp. nov., isolated from the southeastern edge of Tengger Desert.</title>
        <authorList>
            <person name="Zhang G."/>
        </authorList>
    </citation>
    <scope>NUCLEOTIDE SEQUENCE [LARGE SCALE GENOMIC DNA]</scope>
    <source>
        <strain evidence="2 3">CCM 7311</strain>
    </source>
</reference>
<proteinExistence type="predicted"/>
<feature type="region of interest" description="Disordered" evidence="1">
    <location>
        <begin position="69"/>
        <end position="90"/>
    </location>
</feature>
<name>A0ABS7BWV2_9BACL</name>
<dbReference type="Proteomes" id="UP001519887">
    <property type="component" value="Unassembled WGS sequence"/>
</dbReference>
<keyword evidence="3" id="KW-1185">Reference proteome</keyword>
<evidence type="ECO:0000313" key="2">
    <source>
        <dbReference type="EMBL" id="MBW7453099.1"/>
    </source>
</evidence>
<protein>
    <recommendedName>
        <fullName evidence="4">Secreted protein</fullName>
    </recommendedName>
</protein>
<sequence>MVQGRAAVLARLFLSGFLFLNSYPKFKKEALAPYWPTLLHYLLMKRFSQFLGMHSFENRSAVACHPLTHPINTTAPSRSSAFGSSAARRS</sequence>
<comment type="caution">
    <text evidence="2">The sequence shown here is derived from an EMBL/GenBank/DDBJ whole genome shotgun (WGS) entry which is preliminary data.</text>
</comment>
<accession>A0ABS7BWV2</accession>
<feature type="compositionally biased region" description="Low complexity" evidence="1">
    <location>
        <begin position="77"/>
        <end position="90"/>
    </location>
</feature>
<evidence type="ECO:0008006" key="4">
    <source>
        <dbReference type="Google" id="ProtNLM"/>
    </source>
</evidence>
<feature type="non-terminal residue" evidence="2">
    <location>
        <position position="90"/>
    </location>
</feature>
<gene>
    <name evidence="2" type="ORF">K0U00_03475</name>
</gene>
<dbReference type="EMBL" id="JAHZIK010000040">
    <property type="protein sequence ID" value="MBW7453099.1"/>
    <property type="molecule type" value="Genomic_DNA"/>
</dbReference>
<evidence type="ECO:0000256" key="1">
    <source>
        <dbReference type="SAM" id="MobiDB-lite"/>
    </source>
</evidence>
<evidence type="ECO:0000313" key="3">
    <source>
        <dbReference type="Proteomes" id="UP001519887"/>
    </source>
</evidence>